<gene>
    <name evidence="1" type="ORF">T440DRAFT_481401</name>
</gene>
<keyword evidence="2" id="KW-1185">Reference proteome</keyword>
<reference evidence="1" key="1">
    <citation type="submission" date="2020-01" db="EMBL/GenBank/DDBJ databases">
        <authorList>
            <consortium name="DOE Joint Genome Institute"/>
            <person name="Haridas S."/>
            <person name="Albert R."/>
            <person name="Binder M."/>
            <person name="Bloem J."/>
            <person name="Labutti K."/>
            <person name="Salamov A."/>
            <person name="Andreopoulos B."/>
            <person name="Baker S.E."/>
            <person name="Barry K."/>
            <person name="Bills G."/>
            <person name="Bluhm B.H."/>
            <person name="Cannon C."/>
            <person name="Castanera R."/>
            <person name="Culley D.E."/>
            <person name="Daum C."/>
            <person name="Ezra D."/>
            <person name="Gonzalez J.B."/>
            <person name="Henrissat B."/>
            <person name="Kuo A."/>
            <person name="Liang C."/>
            <person name="Lipzen A."/>
            <person name="Lutzoni F."/>
            <person name="Magnuson J."/>
            <person name="Mondo S."/>
            <person name="Nolan M."/>
            <person name="Ohm R."/>
            <person name="Pangilinan J."/>
            <person name="Park H.-J."/>
            <person name="Ramirez L."/>
            <person name="Alfaro M."/>
            <person name="Sun H."/>
            <person name="Tritt A."/>
            <person name="Yoshinaga Y."/>
            <person name="Zwiers L.-H."/>
            <person name="Turgeon B.G."/>
            <person name="Goodwin S.B."/>
            <person name="Spatafora J.W."/>
            <person name="Crous P.W."/>
            <person name="Grigoriev I.V."/>
        </authorList>
    </citation>
    <scope>NUCLEOTIDE SEQUENCE</scope>
    <source>
        <strain evidence="1">IPT5</strain>
    </source>
</reference>
<proteinExistence type="predicted"/>
<evidence type="ECO:0000313" key="2">
    <source>
        <dbReference type="Proteomes" id="UP000799423"/>
    </source>
</evidence>
<name>A0A6A7AZQ5_9PLEO</name>
<evidence type="ECO:0000313" key="1">
    <source>
        <dbReference type="EMBL" id="KAF2847857.1"/>
    </source>
</evidence>
<organism evidence="1 2">
    <name type="scientific">Plenodomus tracheiphilus IPT5</name>
    <dbReference type="NCBI Taxonomy" id="1408161"/>
    <lineage>
        <taxon>Eukaryota</taxon>
        <taxon>Fungi</taxon>
        <taxon>Dikarya</taxon>
        <taxon>Ascomycota</taxon>
        <taxon>Pezizomycotina</taxon>
        <taxon>Dothideomycetes</taxon>
        <taxon>Pleosporomycetidae</taxon>
        <taxon>Pleosporales</taxon>
        <taxon>Pleosporineae</taxon>
        <taxon>Leptosphaeriaceae</taxon>
        <taxon>Plenodomus</taxon>
    </lineage>
</organism>
<accession>A0A6A7AZQ5</accession>
<protein>
    <submittedName>
        <fullName evidence="1">Uncharacterized protein</fullName>
    </submittedName>
</protein>
<sequence>MLLDISEKPGGYLKYAPETTGVIGHYVAQQCGSRVGGKLASFERLLSASQPSIIAISSGTLGDRIPSGEMSVQCWRLVTAPAKVGSSNTRTDPSRNGLLSLSRTPDHLAPLSINNSTNSPLLNLPVEIRAMIWEFTLGGMNILPQNKRRGEKTGGSKYNSYWGSAPWYLVNPRFEYLMKTSLRQLDRLRQIFPQICSLEIFGYADISADIGCLKIPGHLVLGCSKTAMEVEHLQIKVPSLQEQTIFHNAANCGAWYRIPAPMCCANPDAAAHYEIVRSLLKAGDRDVRLLDASRGNGD</sequence>
<dbReference type="AlphaFoldDB" id="A0A6A7AZQ5"/>
<dbReference type="EMBL" id="MU006322">
    <property type="protein sequence ID" value="KAF2847857.1"/>
    <property type="molecule type" value="Genomic_DNA"/>
</dbReference>
<dbReference type="Proteomes" id="UP000799423">
    <property type="component" value="Unassembled WGS sequence"/>
</dbReference>